<dbReference type="eggNOG" id="ENOG502Z9DW">
    <property type="taxonomic scope" value="Bacteria"/>
</dbReference>
<organism evidence="2 3">
    <name type="scientific">Imtechella halotolerans K1</name>
    <dbReference type="NCBI Taxonomy" id="946077"/>
    <lineage>
        <taxon>Bacteria</taxon>
        <taxon>Pseudomonadati</taxon>
        <taxon>Bacteroidota</taxon>
        <taxon>Flavobacteriia</taxon>
        <taxon>Flavobacteriales</taxon>
        <taxon>Flavobacteriaceae</taxon>
        <taxon>Imtechella</taxon>
    </lineage>
</organism>
<reference evidence="2 3" key="1">
    <citation type="journal article" date="2012" name="J. Bacteriol.">
        <title>Genome Sequence of the Halotolerant Bacterium Imtechella halotolerans K1T.</title>
        <authorList>
            <person name="Kumar S."/>
            <person name="Vikram S."/>
            <person name="Subramanian S."/>
            <person name="Raghava G.P."/>
            <person name="Pinnaka A.K."/>
        </authorList>
    </citation>
    <scope>NUCLEOTIDE SEQUENCE [LARGE SCALE GENOMIC DNA]</scope>
    <source>
        <strain evidence="2 3">K1</strain>
    </source>
</reference>
<gene>
    <name evidence="2" type="ORF">W5A_08472</name>
</gene>
<name>I0WDT5_9FLAO</name>
<dbReference type="OrthoDB" id="832379at2"/>
<proteinExistence type="predicted"/>
<dbReference type="STRING" id="946077.W5A_08472"/>
<dbReference type="Proteomes" id="UP000005938">
    <property type="component" value="Unassembled WGS sequence"/>
</dbReference>
<feature type="chain" id="PRO_5003635357" description="Lipoprotein" evidence="1">
    <location>
        <begin position="19"/>
        <end position="481"/>
    </location>
</feature>
<keyword evidence="3" id="KW-1185">Reference proteome</keyword>
<protein>
    <recommendedName>
        <fullName evidence="4">Lipoprotein</fullName>
    </recommendedName>
</protein>
<evidence type="ECO:0000313" key="3">
    <source>
        <dbReference type="Proteomes" id="UP000005938"/>
    </source>
</evidence>
<evidence type="ECO:0000256" key="1">
    <source>
        <dbReference type="SAM" id="SignalP"/>
    </source>
</evidence>
<evidence type="ECO:0008006" key="4">
    <source>
        <dbReference type="Google" id="ProtNLM"/>
    </source>
</evidence>
<accession>I0WDT5</accession>
<dbReference type="EMBL" id="AJJU01000010">
    <property type="protein sequence ID" value="EID74551.1"/>
    <property type="molecule type" value="Genomic_DNA"/>
</dbReference>
<comment type="caution">
    <text evidence="2">The sequence shown here is derived from an EMBL/GenBank/DDBJ whole genome shotgun (WGS) entry which is preliminary data.</text>
</comment>
<keyword evidence="1" id="KW-0732">Signal</keyword>
<dbReference type="RefSeq" id="WP_008239475.1">
    <property type="nucleotide sequence ID" value="NZ_AJJU01000010.1"/>
</dbReference>
<feature type="signal peptide" evidence="1">
    <location>
        <begin position="1"/>
        <end position="18"/>
    </location>
</feature>
<dbReference type="AlphaFoldDB" id="I0WDT5"/>
<evidence type="ECO:0000313" key="2">
    <source>
        <dbReference type="EMBL" id="EID74551.1"/>
    </source>
</evidence>
<sequence>MKKILSYALLLLMLVVTACQEEEFVNEGGQDEVITANSEMAGYLKANSVNHGTQDDFIDGMSSVSIKFPYQVIYAGTTYTITSPQELIALRELYFLAGNLEPIKLVFPIVLRFNDYSEITINSEDDLIEFINKEHADSEEEFNDRIRCFQIQFPVTLLTFNTNLEQTGSVAVSSNQELFAFFNLLPSSIIVKIQFPISVKYRNGETVAVESLLQLRSLMKECKENWQSDDSMDDDLEGEWLEQAQRLRQNLLSRDWYVNKLMKDGVVKTEYMSSFKFQFFIGGAVKVTVNDHMTIGKWRIEYEDDDNGGIELKLRFNDEIWVLNHIDGDWGVSVIGESKIEMNEDEGNILHLSTTPLEGGNNQQFPSLNQVLTTLKSGAWKIGSYKDEGEDFTSGFTGFQLQFTNLTNVSITNGETTFQGNWSAQSLFTTMSITMEFDTDHEFVVLLNEQWVVAEYSETAIVLQEYDDEGISGPRIVLQRI</sequence>
<dbReference type="PROSITE" id="PS51257">
    <property type="entry name" value="PROKAR_LIPOPROTEIN"/>
    <property type="match status" value="1"/>
</dbReference>